<name>A0AAQ1NXU1_LEPIR</name>
<gene>
    <name evidence="1" type="ORF">LMANV2_150003</name>
</gene>
<comment type="caution">
    <text evidence="1">The sequence shown here is derived from an EMBL/GenBank/DDBJ whole genome shotgun (WGS) entry which is preliminary data.</text>
</comment>
<reference evidence="1 2" key="1">
    <citation type="submission" date="2017-11" db="EMBL/GenBank/DDBJ databases">
        <authorList>
            <person name="Lechat P."/>
        </authorList>
    </citation>
    <scope>NUCLEOTIDE SEQUENCE [LARGE SCALE GENOMIC DNA]</scope>
    <source>
        <strain evidence="1">L495</strain>
    </source>
</reference>
<accession>A0AAQ1NXU1</accession>
<organism evidence="1 2">
    <name type="scientific">Leptospira interrogans serovar Manilae</name>
    <dbReference type="NCBI Taxonomy" id="214675"/>
    <lineage>
        <taxon>Bacteria</taxon>
        <taxon>Pseudomonadati</taxon>
        <taxon>Spirochaetota</taxon>
        <taxon>Spirochaetia</taxon>
        <taxon>Leptospirales</taxon>
        <taxon>Leptospiraceae</taxon>
        <taxon>Leptospira</taxon>
    </lineage>
</organism>
<sequence>MDFRKLFYSVNYRVSNILLLNGDSLKVCTVSITNSIKLSIVNFY</sequence>
<proteinExistence type="predicted"/>
<dbReference type="EMBL" id="OEJX01000007">
    <property type="protein sequence ID" value="SOR60151.1"/>
    <property type="molecule type" value="Genomic_DNA"/>
</dbReference>
<dbReference type="AlphaFoldDB" id="A0AAQ1NXU1"/>
<evidence type="ECO:0000313" key="1">
    <source>
        <dbReference type="EMBL" id="SOR60151.1"/>
    </source>
</evidence>
<protein>
    <submittedName>
        <fullName evidence="1">Uncharacterized protein</fullName>
    </submittedName>
</protein>
<dbReference type="Proteomes" id="UP000234460">
    <property type="component" value="Chromosome LMANV2"/>
</dbReference>
<evidence type="ECO:0000313" key="2">
    <source>
        <dbReference type="Proteomes" id="UP000234460"/>
    </source>
</evidence>